<gene>
    <name evidence="1" type="ORF">EB241_14245</name>
</gene>
<proteinExistence type="predicted"/>
<comment type="caution">
    <text evidence="1">The sequence shown here is derived from an EMBL/GenBank/DDBJ whole genome shotgun (WGS) entry which is preliminary data.</text>
</comment>
<dbReference type="Proteomes" id="UP000279457">
    <property type="component" value="Unassembled WGS sequence"/>
</dbReference>
<organism evidence="1 2">
    <name type="scientific">Erwinia psidii</name>
    <dbReference type="NCBI Taxonomy" id="69224"/>
    <lineage>
        <taxon>Bacteria</taxon>
        <taxon>Pseudomonadati</taxon>
        <taxon>Pseudomonadota</taxon>
        <taxon>Gammaproteobacteria</taxon>
        <taxon>Enterobacterales</taxon>
        <taxon>Erwiniaceae</taxon>
        <taxon>Erwinia</taxon>
    </lineage>
</organism>
<dbReference type="OrthoDB" id="612827at2"/>
<dbReference type="AlphaFoldDB" id="A0A3N6S906"/>
<protein>
    <recommendedName>
        <fullName evidence="3">TULIP family P47-like protein</fullName>
    </recommendedName>
</protein>
<dbReference type="EMBL" id="RHHM01000010">
    <property type="protein sequence ID" value="RQM37680.1"/>
    <property type="molecule type" value="Genomic_DNA"/>
</dbReference>
<evidence type="ECO:0000313" key="1">
    <source>
        <dbReference type="EMBL" id="RQM37680.1"/>
    </source>
</evidence>
<evidence type="ECO:0000313" key="2">
    <source>
        <dbReference type="Proteomes" id="UP000279457"/>
    </source>
</evidence>
<evidence type="ECO:0008006" key="3">
    <source>
        <dbReference type="Google" id="ProtNLM"/>
    </source>
</evidence>
<reference evidence="1 2" key="1">
    <citation type="submission" date="2018-10" db="EMBL/GenBank/DDBJ databases">
        <title>Draft genome sequence for the type isolate of Erwinia psidii, agent causal of bacterial blight in guava (Psidium guajava) and wilt and die-back of Eucalyptus spp.</title>
        <authorList>
            <person name="Hermenegildo P.S."/>
            <person name="Santos S.A."/>
            <person name="Guimaraes L.M.S."/>
            <person name="Vidigal P.M.P."/>
            <person name="Pereira I.C."/>
            <person name="Badel J.L."/>
            <person name="Alfenas-Zerbini P."/>
            <person name="Ferreira M.A.S.V."/>
            <person name="Alfenas A.C."/>
        </authorList>
    </citation>
    <scope>NUCLEOTIDE SEQUENCE [LARGE SCALE GENOMIC DNA]</scope>
    <source>
        <strain evidence="1 2">IBSBF 435</strain>
    </source>
</reference>
<name>A0A3N6S906_9GAMM</name>
<keyword evidence="2" id="KW-1185">Reference proteome</keyword>
<accession>A0A3N6S906</accession>
<dbReference type="RefSeq" id="WP_124233731.1">
    <property type="nucleotide sequence ID" value="NZ_RHHM01000010.1"/>
</dbReference>
<sequence length="564" mass="62165">MSSQQSDLSNSHYGYDFVVSTTQKSINATMKEYLYNSVFPTVKMYWNQDDQGNPVAVSRDVLLQQTQGTDPLTVPSWNTGDPMTPDIENINNSNFYFAFEAAIGIPSQISPQNIPDIVALQADSQSIIFNLMCANFTVVTCNFGRHGLTSFFTASQPDNSPWLFTSIVALKPIFDNSNLPPDVQAQLNNLGPDAFSVQQLFFDLDNAALESVPTINGLQPGTPAYTLLSQVFLGAYFSAMKTNAQPILNYAIVQNKPDNDQSTLKLTKMNMEVSPYTPVTTPINDLNTLNYLCEVNGGNLPPPVPFTWNWVETADVANFDGVISINRNTFANYFENQLTSYVKTNCYQPWVRVWLSGFLDTTVNFQWQMTSGQAPTVTVTDNGANVLTYSWSASAEDDAGAGGDMGKMTLGTTYTATVTFSGNTIVVQQNYVVSVYIRVMQSSESWNAINSTITDTYTLAIDQNGHLTASLNTVSQDNADPTPSTNWFIELFTGLNDLVNDFASWSAGFKNTSFHSIPLNVAQRFVFPGGKTFAFKNVNFSDNQDLVSQITYTQPDQNNQPANS</sequence>